<dbReference type="RefSeq" id="WP_407048182.1">
    <property type="nucleotide sequence ID" value="NZ_CP158568.1"/>
</dbReference>
<gene>
    <name evidence="3" type="ORF">ABS361_13305</name>
</gene>
<feature type="region of interest" description="Disordered" evidence="1">
    <location>
        <begin position="1"/>
        <end position="52"/>
    </location>
</feature>
<dbReference type="InterPro" id="IPR011105">
    <property type="entry name" value="Cell_wall_hydrolase_SleB"/>
</dbReference>
<evidence type="ECO:0000313" key="3">
    <source>
        <dbReference type="EMBL" id="XBY43080.1"/>
    </source>
</evidence>
<protein>
    <submittedName>
        <fullName evidence="3">Cell wall hydrolase</fullName>
    </submittedName>
</protein>
<proteinExistence type="predicted"/>
<evidence type="ECO:0000256" key="1">
    <source>
        <dbReference type="SAM" id="MobiDB-lite"/>
    </source>
</evidence>
<dbReference type="Pfam" id="PF07486">
    <property type="entry name" value="Hydrolase_2"/>
    <property type="match status" value="1"/>
</dbReference>
<feature type="domain" description="Cell wall hydrolase SleB" evidence="2">
    <location>
        <begin position="274"/>
        <end position="384"/>
    </location>
</feature>
<organism evidence="3">
    <name type="scientific">Methyloraptor flagellatus</name>
    <dbReference type="NCBI Taxonomy" id="3162530"/>
    <lineage>
        <taxon>Bacteria</taxon>
        <taxon>Pseudomonadati</taxon>
        <taxon>Pseudomonadota</taxon>
        <taxon>Alphaproteobacteria</taxon>
        <taxon>Hyphomicrobiales</taxon>
        <taxon>Ancalomicrobiaceae</taxon>
        <taxon>Methyloraptor</taxon>
    </lineage>
</organism>
<dbReference type="KEGG" id="mflg:ABS361_13305"/>
<dbReference type="GO" id="GO:0016787">
    <property type="term" value="F:hydrolase activity"/>
    <property type="evidence" value="ECO:0007669"/>
    <property type="project" value="UniProtKB-KW"/>
</dbReference>
<sequence>MPPARLALDSDAGEPLRDTPKAVPADNGAPPETTGTVPSGDGDSGQAGPKEDRLLAPRPLQTMKDAALFVAPDLTEAGAERATGYSLFDAFDLTGEFDEKEMPRLAFAPEAVAEPATMVASADPAPEREPSIAARAAVLVAEARAAEASGAAVASTAKPEPMRFAALPHPRPRPALRGTIEPVRTVAVATSADASAVPLGYAGDATRTEAPFKALLAPNPGAPDASPAPIAPEVKQLRLPEHMHGWAYDPLPLSVWEPRQQKCLAEGIYYESRGEAAKGQAAVAQVILNRVKNPAYPNTICGVVYQNANWRNRCQFSFACDGTRRVIKEPDAMKRAVEIAREVTAGRIYLPEVADATHYHAYWVAPGWRRQMIRLTKIGVHSFYRTVHGGWS</sequence>
<dbReference type="EMBL" id="CP158568">
    <property type="protein sequence ID" value="XBY43080.1"/>
    <property type="molecule type" value="Genomic_DNA"/>
</dbReference>
<dbReference type="InterPro" id="IPR042047">
    <property type="entry name" value="SleB_dom1"/>
</dbReference>
<accession>A0AAU7X5M8</accession>
<keyword evidence="3" id="KW-0378">Hydrolase</keyword>
<name>A0AAU7X5M8_9HYPH</name>
<reference evidence="3" key="1">
    <citation type="submission" date="2024-06" db="EMBL/GenBank/DDBJ databases">
        <title>Methylostella associata gen. nov., sp. nov., a novel Ancalomicrobiaceae-affiliated facultatively methylotrophic bacteria that feed on methanotrophs of the genus Methylococcus.</title>
        <authorList>
            <person name="Saltykova V."/>
            <person name="Danilova O.V."/>
            <person name="Oshkin I.Y."/>
            <person name="Belova S.E."/>
            <person name="Pimenov N.V."/>
            <person name="Dedysh S.N."/>
        </authorList>
    </citation>
    <scope>NUCLEOTIDE SEQUENCE</scope>
    <source>
        <strain evidence="3">S20</strain>
    </source>
</reference>
<dbReference type="AlphaFoldDB" id="A0AAU7X5M8"/>
<evidence type="ECO:0000259" key="2">
    <source>
        <dbReference type="Pfam" id="PF07486"/>
    </source>
</evidence>
<dbReference type="Gene3D" id="1.10.10.2520">
    <property type="entry name" value="Cell wall hydrolase SleB, domain 1"/>
    <property type="match status" value="1"/>
</dbReference>